<comment type="caution">
    <text evidence="1">The sequence shown here is derived from an EMBL/GenBank/DDBJ whole genome shotgun (WGS) entry which is preliminary data.</text>
</comment>
<dbReference type="EMBL" id="JXTC01000244">
    <property type="protein sequence ID" value="PON77831.1"/>
    <property type="molecule type" value="Genomic_DNA"/>
</dbReference>
<proteinExistence type="predicted"/>
<dbReference type="STRING" id="63057.A0A2P5DX25"/>
<accession>A0A2P5DX25</accession>
<dbReference type="Proteomes" id="UP000237000">
    <property type="component" value="Unassembled WGS sequence"/>
</dbReference>
<dbReference type="OrthoDB" id="19232at2759"/>
<protein>
    <submittedName>
        <fullName evidence="1">Uncharacterized protein</fullName>
    </submittedName>
</protein>
<evidence type="ECO:0000313" key="2">
    <source>
        <dbReference type="Proteomes" id="UP000237000"/>
    </source>
</evidence>
<reference evidence="2" key="1">
    <citation type="submission" date="2016-06" db="EMBL/GenBank/DDBJ databases">
        <title>Parallel loss of symbiosis genes in relatives of nitrogen-fixing non-legume Parasponia.</title>
        <authorList>
            <person name="Van Velzen R."/>
            <person name="Holmer R."/>
            <person name="Bu F."/>
            <person name="Rutten L."/>
            <person name="Van Zeijl A."/>
            <person name="Liu W."/>
            <person name="Santuari L."/>
            <person name="Cao Q."/>
            <person name="Sharma T."/>
            <person name="Shen D."/>
            <person name="Roswanjaya Y."/>
            <person name="Wardhani T."/>
            <person name="Kalhor M.S."/>
            <person name="Jansen J."/>
            <person name="Van den Hoogen J."/>
            <person name="Gungor B."/>
            <person name="Hartog M."/>
            <person name="Hontelez J."/>
            <person name="Verver J."/>
            <person name="Yang W.-C."/>
            <person name="Schijlen E."/>
            <person name="Repin R."/>
            <person name="Schilthuizen M."/>
            <person name="Schranz E."/>
            <person name="Heidstra R."/>
            <person name="Miyata K."/>
            <person name="Fedorova E."/>
            <person name="Kohlen W."/>
            <person name="Bisseling T."/>
            <person name="Smit S."/>
            <person name="Geurts R."/>
        </authorList>
    </citation>
    <scope>NUCLEOTIDE SEQUENCE [LARGE SCALE GENOMIC DNA]</scope>
    <source>
        <strain evidence="2">cv. RG33-2</strain>
    </source>
</reference>
<dbReference type="PANTHER" id="PTHR46087">
    <property type="entry name" value="PUTATIVE, EXPRESSED-RELATED"/>
    <property type="match status" value="1"/>
</dbReference>
<sequence>MCVCCPTLRSSSQKPVKRYKKLLAEIFPKSIDVPLSERKIVKLCEYAARNPIRIPKENVVLQVVEKLRGQIVIDGAEVKCSCAWELETYNSFIDVLVKECC</sequence>
<evidence type="ECO:0000313" key="1">
    <source>
        <dbReference type="EMBL" id="PON77831.1"/>
    </source>
</evidence>
<dbReference type="AlphaFoldDB" id="A0A2P5DX25"/>
<dbReference type="PANTHER" id="PTHR46087:SF11">
    <property type="entry name" value="PROTEIN SEMI-ROLLED LEAF 2"/>
    <property type="match status" value="1"/>
</dbReference>
<keyword evidence="2" id="KW-1185">Reference proteome</keyword>
<dbReference type="InterPro" id="IPR055296">
    <property type="entry name" value="SRL2-like"/>
</dbReference>
<name>A0A2P5DX25_TREOI</name>
<organism evidence="1 2">
    <name type="scientific">Trema orientale</name>
    <name type="common">Charcoal tree</name>
    <name type="synonym">Celtis orientalis</name>
    <dbReference type="NCBI Taxonomy" id="63057"/>
    <lineage>
        <taxon>Eukaryota</taxon>
        <taxon>Viridiplantae</taxon>
        <taxon>Streptophyta</taxon>
        <taxon>Embryophyta</taxon>
        <taxon>Tracheophyta</taxon>
        <taxon>Spermatophyta</taxon>
        <taxon>Magnoliopsida</taxon>
        <taxon>eudicotyledons</taxon>
        <taxon>Gunneridae</taxon>
        <taxon>Pentapetalae</taxon>
        <taxon>rosids</taxon>
        <taxon>fabids</taxon>
        <taxon>Rosales</taxon>
        <taxon>Cannabaceae</taxon>
        <taxon>Trema</taxon>
    </lineage>
</organism>
<gene>
    <name evidence="1" type="ORF">TorRG33x02_239470</name>
</gene>
<dbReference type="InParanoid" id="A0A2P5DX25"/>